<dbReference type="Pfam" id="PF10091">
    <property type="entry name" value="Glycoamylase"/>
    <property type="match status" value="1"/>
</dbReference>
<protein>
    <submittedName>
        <fullName evidence="3">Glucoamylase family protein</fullName>
    </submittedName>
</protein>
<proteinExistence type="predicted"/>
<dbReference type="Proteomes" id="UP001365405">
    <property type="component" value="Unassembled WGS sequence"/>
</dbReference>
<keyword evidence="4" id="KW-1185">Reference proteome</keyword>
<evidence type="ECO:0000313" key="3">
    <source>
        <dbReference type="EMBL" id="MEK8049994.1"/>
    </source>
</evidence>
<evidence type="ECO:0000313" key="4">
    <source>
        <dbReference type="Proteomes" id="UP001365405"/>
    </source>
</evidence>
<evidence type="ECO:0000256" key="1">
    <source>
        <dbReference type="SAM" id="SignalP"/>
    </source>
</evidence>
<gene>
    <name evidence="3" type="ORF">AACH10_07075</name>
</gene>
<dbReference type="Gene3D" id="1.50.10.140">
    <property type="match status" value="1"/>
</dbReference>
<evidence type="ECO:0000259" key="2">
    <source>
        <dbReference type="Pfam" id="PF10091"/>
    </source>
</evidence>
<dbReference type="InterPro" id="IPR016883">
    <property type="entry name" value="UCP028431"/>
</dbReference>
<feature type="signal peptide" evidence="1">
    <location>
        <begin position="1"/>
        <end position="26"/>
    </location>
</feature>
<reference evidence="3 4" key="1">
    <citation type="submission" date="2024-04" db="EMBL/GenBank/DDBJ databases">
        <title>Novel species of the genus Ideonella isolated from streams.</title>
        <authorList>
            <person name="Lu H."/>
        </authorList>
    </citation>
    <scope>NUCLEOTIDE SEQUENCE [LARGE SCALE GENOMIC DNA]</scope>
    <source>
        <strain evidence="3 4">DXS22W</strain>
    </source>
</reference>
<dbReference type="PIRSF" id="PIRSF028431">
    <property type="entry name" value="UCP028431"/>
    <property type="match status" value="1"/>
</dbReference>
<comment type="caution">
    <text evidence="3">The sequence shown here is derived from an EMBL/GenBank/DDBJ whole genome shotgun (WGS) entry which is preliminary data.</text>
</comment>
<dbReference type="PROSITE" id="PS51257">
    <property type="entry name" value="PROKAR_LIPOPROTEIN"/>
    <property type="match status" value="1"/>
</dbReference>
<dbReference type="InterPro" id="IPR006311">
    <property type="entry name" value="TAT_signal"/>
</dbReference>
<dbReference type="EMBL" id="JBBUTH010000003">
    <property type="protein sequence ID" value="MEK8049994.1"/>
    <property type="molecule type" value="Genomic_DNA"/>
</dbReference>
<sequence length="488" mass="53548">MRAPISRRRWLAAGAAAWLGAGCAVRPDGAAAPWVAPAPLPPAQAEALLDDLERRTFDFFWQTTDAATGLAPDRWPTPSFASIAATGFALTAYPLGVVRGWVSREAARQRVLATLRTFLDAPMGPEPQGRAGHHGFYYHFLDMRSGTRFARCELSTIDTALLLAGFLCCQSFFDGADTDEARLRAGVDELYGRIDWAWAMPRAPRIGHGWHPESGFIGSDWRAYDESMLLYLLALGAPTRPVGRDAWDFWASGLPAAWGVQHGQAHLHFAPLFGHQFTQCWVDLRGLHDDFMRAKQATEPGLDYFQNSRRATYAQRAYAIANPEGWAGYGPDLWGISACDGPADVERPFGGRMRRFISYAGRGMGGAHTFDDGTLTPYAAGSSIAFAPEIVVPALATMKARGGAHLYGRYGFSDAFNPSFTFTDVTLTHGRVVPGQGWFDTDHLGIDQGPMLAMLANHRDELVWQTMRRNAHLQRGLRRAGFAGGWLG</sequence>
<name>A0ABU9CDN9_9BURK</name>
<accession>A0ABU9CDN9</accession>
<feature type="domain" description="Glycoamylase-like" evidence="2">
    <location>
        <begin position="220"/>
        <end position="470"/>
    </location>
</feature>
<keyword evidence="1" id="KW-0732">Signal</keyword>
<dbReference type="RefSeq" id="WP_341409663.1">
    <property type="nucleotide sequence ID" value="NZ_JBBUTH010000003.1"/>
</dbReference>
<feature type="chain" id="PRO_5046434835" evidence="1">
    <location>
        <begin position="27"/>
        <end position="488"/>
    </location>
</feature>
<dbReference type="PROSITE" id="PS51318">
    <property type="entry name" value="TAT"/>
    <property type="match status" value="1"/>
</dbReference>
<organism evidence="3 4">
    <name type="scientific">Pseudaquabacterium inlustre</name>
    <dbReference type="NCBI Taxonomy" id="2984192"/>
    <lineage>
        <taxon>Bacteria</taxon>
        <taxon>Pseudomonadati</taxon>
        <taxon>Pseudomonadota</taxon>
        <taxon>Betaproteobacteria</taxon>
        <taxon>Burkholderiales</taxon>
        <taxon>Sphaerotilaceae</taxon>
        <taxon>Pseudaquabacterium</taxon>
    </lineage>
</organism>
<dbReference type="InterPro" id="IPR019282">
    <property type="entry name" value="Glycoamylase-like_cons_dom"/>
</dbReference>